<dbReference type="OrthoDB" id="9786803at2"/>
<organism evidence="5 6">
    <name type="scientific">Thermodesulforhabdus norvegica</name>
    <dbReference type="NCBI Taxonomy" id="39841"/>
    <lineage>
        <taxon>Bacteria</taxon>
        <taxon>Pseudomonadati</taxon>
        <taxon>Thermodesulfobacteriota</taxon>
        <taxon>Syntrophobacteria</taxon>
        <taxon>Syntrophobacterales</taxon>
        <taxon>Thermodesulforhabdaceae</taxon>
        <taxon>Thermodesulforhabdus</taxon>
    </lineage>
</organism>
<evidence type="ECO:0000256" key="3">
    <source>
        <dbReference type="ARBA" id="ARBA00022840"/>
    </source>
</evidence>
<dbReference type="SUPFAM" id="SSF52540">
    <property type="entry name" value="P-loop containing nucleoside triphosphate hydrolases"/>
    <property type="match status" value="1"/>
</dbReference>
<dbReference type="GO" id="GO:0005524">
    <property type="term" value="F:ATP binding"/>
    <property type="evidence" value="ECO:0007669"/>
    <property type="project" value="UniProtKB-KW"/>
</dbReference>
<dbReference type="PANTHER" id="PTHR43146">
    <property type="entry name" value="CANCER-RELATED NUCLEOSIDE-TRIPHOSPHATASE"/>
    <property type="match status" value="1"/>
</dbReference>
<keyword evidence="1" id="KW-0547">Nucleotide-binding</keyword>
<keyword evidence="2" id="KW-0378">Hydrolase</keyword>
<dbReference type="STRING" id="39841.SAMN05660836_01776"/>
<dbReference type="EMBL" id="FOUU01000005">
    <property type="protein sequence ID" value="SFM86558.1"/>
    <property type="molecule type" value="Genomic_DNA"/>
</dbReference>
<evidence type="ECO:0000256" key="1">
    <source>
        <dbReference type="ARBA" id="ARBA00022741"/>
    </source>
</evidence>
<dbReference type="RefSeq" id="WP_093395113.1">
    <property type="nucleotide sequence ID" value="NZ_FOUU01000005.1"/>
</dbReference>
<dbReference type="InterPro" id="IPR003593">
    <property type="entry name" value="AAA+_ATPase"/>
</dbReference>
<dbReference type="InterPro" id="IPR027417">
    <property type="entry name" value="P-loop_NTPase"/>
</dbReference>
<dbReference type="SMART" id="SM00382">
    <property type="entry name" value="AAA"/>
    <property type="match status" value="1"/>
</dbReference>
<reference evidence="5 6" key="1">
    <citation type="submission" date="2016-10" db="EMBL/GenBank/DDBJ databases">
        <authorList>
            <person name="de Groot N.N."/>
        </authorList>
    </citation>
    <scope>NUCLEOTIDE SEQUENCE [LARGE SCALE GENOMIC DNA]</scope>
    <source>
        <strain evidence="5 6">DSM 9990</strain>
    </source>
</reference>
<accession>A0A1I4UC72</accession>
<gene>
    <name evidence="5" type="ORF">SAMN05660836_01776</name>
</gene>
<evidence type="ECO:0000313" key="6">
    <source>
        <dbReference type="Proteomes" id="UP000199611"/>
    </source>
</evidence>
<evidence type="ECO:0000259" key="4">
    <source>
        <dbReference type="SMART" id="SM00382"/>
    </source>
</evidence>
<dbReference type="Proteomes" id="UP000199611">
    <property type="component" value="Unassembled WGS sequence"/>
</dbReference>
<name>A0A1I4UC72_9BACT</name>
<dbReference type="Gene3D" id="3.40.50.300">
    <property type="entry name" value="P-loop containing nucleotide triphosphate hydrolases"/>
    <property type="match status" value="1"/>
</dbReference>
<evidence type="ECO:0000313" key="5">
    <source>
        <dbReference type="EMBL" id="SFM86558.1"/>
    </source>
</evidence>
<dbReference type="InterPro" id="IPR004948">
    <property type="entry name" value="Nuc-triphosphatase_THEP1"/>
</dbReference>
<dbReference type="NCBIfam" id="NF010248">
    <property type="entry name" value="PRK13695.1"/>
    <property type="match status" value="1"/>
</dbReference>
<sequence length="182" mass="20495">MQKPFRLFITGKPGCGKTTIIKHLGHHLRLSGYEICGFYTEEIRKEGSRTGFIIKTWDGTEALLAHKDAKSPYTVGKYKVLVENIDSVALPSMNPPSENTLILIDEIGKMECLSQDFCRKILSIMEAPNPLIATVPIRGGKFVERIKSMPGAVILVLDPGNRENLRDELLRRVIEYVRRKGE</sequence>
<evidence type="ECO:0000256" key="2">
    <source>
        <dbReference type="ARBA" id="ARBA00022801"/>
    </source>
</evidence>
<feature type="domain" description="AAA+ ATPase" evidence="4">
    <location>
        <begin position="3"/>
        <end position="181"/>
    </location>
</feature>
<dbReference type="GO" id="GO:0017111">
    <property type="term" value="F:ribonucleoside triphosphate phosphatase activity"/>
    <property type="evidence" value="ECO:0007669"/>
    <property type="project" value="InterPro"/>
</dbReference>
<dbReference type="PANTHER" id="PTHR43146:SF1">
    <property type="entry name" value="CANCER-RELATED NUCLEOSIDE-TRIPHOSPHATASE"/>
    <property type="match status" value="1"/>
</dbReference>
<dbReference type="HAMAP" id="MF_00796">
    <property type="entry name" value="NTPase_1"/>
    <property type="match status" value="1"/>
</dbReference>
<proteinExistence type="inferred from homology"/>
<dbReference type="AlphaFoldDB" id="A0A1I4UC72"/>
<keyword evidence="3" id="KW-0067">ATP-binding</keyword>
<keyword evidence="6" id="KW-1185">Reference proteome</keyword>
<protein>
    <submittedName>
        <fullName evidence="5">Nucleoside-triphosphatase</fullName>
    </submittedName>
</protein>
<dbReference type="Pfam" id="PF03266">
    <property type="entry name" value="NTPase_1"/>
    <property type="match status" value="1"/>
</dbReference>